<feature type="domain" description="Response regulatory" evidence="8">
    <location>
        <begin position="14"/>
        <end position="127"/>
    </location>
</feature>
<evidence type="ECO:0000313" key="9">
    <source>
        <dbReference type="EMBL" id="WCZ32740.1"/>
    </source>
</evidence>
<keyword evidence="4" id="KW-0804">Transcription</keyword>
<dbReference type="InterPro" id="IPR016032">
    <property type="entry name" value="Sig_transdc_resp-reg_C-effctor"/>
</dbReference>
<feature type="region of interest" description="Disordered" evidence="6">
    <location>
        <begin position="149"/>
        <end position="189"/>
    </location>
</feature>
<dbReference type="Pfam" id="PF00072">
    <property type="entry name" value="Response_reg"/>
    <property type="match status" value="1"/>
</dbReference>
<dbReference type="SMART" id="SM00421">
    <property type="entry name" value="HTH_LUXR"/>
    <property type="match status" value="1"/>
</dbReference>
<reference evidence="9 10" key="1">
    <citation type="submission" date="2020-10" db="EMBL/GenBank/DDBJ databases">
        <title>Complete genome sequence of Corynebacterium massiliense DSM 45435, type strain of Corynebacterium massiliense.</title>
        <authorList>
            <person name="Busche T."/>
            <person name="Kalinowski J."/>
            <person name="Ruckert C."/>
        </authorList>
    </citation>
    <scope>NUCLEOTIDE SEQUENCE [LARGE SCALE GENOMIC DNA]</scope>
    <source>
        <strain evidence="9 10">DSM 45435</strain>
    </source>
</reference>
<dbReference type="SMART" id="SM00448">
    <property type="entry name" value="REC"/>
    <property type="match status" value="1"/>
</dbReference>
<keyword evidence="10" id="KW-1185">Reference proteome</keyword>
<dbReference type="EMBL" id="CP063189">
    <property type="protein sequence ID" value="WCZ32740.1"/>
    <property type="molecule type" value="Genomic_DNA"/>
</dbReference>
<dbReference type="InterPro" id="IPR039420">
    <property type="entry name" value="WalR-like"/>
</dbReference>
<dbReference type="InterPro" id="IPR001789">
    <property type="entry name" value="Sig_transdc_resp-reg_receiver"/>
</dbReference>
<organism evidence="9 10">
    <name type="scientific">Corynebacterium massiliense DSM 45435</name>
    <dbReference type="NCBI Taxonomy" id="1121364"/>
    <lineage>
        <taxon>Bacteria</taxon>
        <taxon>Bacillati</taxon>
        <taxon>Actinomycetota</taxon>
        <taxon>Actinomycetes</taxon>
        <taxon>Mycobacteriales</taxon>
        <taxon>Corynebacteriaceae</taxon>
        <taxon>Corynebacterium</taxon>
    </lineage>
</organism>
<dbReference type="PANTHER" id="PTHR43214">
    <property type="entry name" value="TWO-COMPONENT RESPONSE REGULATOR"/>
    <property type="match status" value="1"/>
</dbReference>
<dbReference type="PRINTS" id="PR00038">
    <property type="entry name" value="HTHLUXR"/>
</dbReference>
<evidence type="ECO:0000256" key="3">
    <source>
        <dbReference type="ARBA" id="ARBA00023125"/>
    </source>
</evidence>
<dbReference type="InterPro" id="IPR011006">
    <property type="entry name" value="CheY-like_superfamily"/>
</dbReference>
<evidence type="ECO:0000256" key="1">
    <source>
        <dbReference type="ARBA" id="ARBA00022553"/>
    </source>
</evidence>
<keyword evidence="3" id="KW-0238">DNA-binding</keyword>
<keyword evidence="2" id="KW-0805">Transcription regulation</keyword>
<dbReference type="InterPro" id="IPR000792">
    <property type="entry name" value="Tscrpt_reg_LuxR_C"/>
</dbReference>
<dbReference type="InterPro" id="IPR058245">
    <property type="entry name" value="NreC/VraR/RcsB-like_REC"/>
</dbReference>
<dbReference type="SUPFAM" id="SSF52172">
    <property type="entry name" value="CheY-like"/>
    <property type="match status" value="1"/>
</dbReference>
<evidence type="ECO:0000259" key="7">
    <source>
        <dbReference type="PROSITE" id="PS50043"/>
    </source>
</evidence>
<evidence type="ECO:0000256" key="4">
    <source>
        <dbReference type="ARBA" id="ARBA00023163"/>
    </source>
</evidence>
<evidence type="ECO:0000256" key="5">
    <source>
        <dbReference type="PROSITE-ProRule" id="PRU00169"/>
    </source>
</evidence>
<protein>
    <submittedName>
        <fullName evidence="9">Transcriptional regulatory protein LiaR</fullName>
    </submittedName>
</protein>
<dbReference type="PROSITE" id="PS50110">
    <property type="entry name" value="RESPONSE_REGULATORY"/>
    <property type="match status" value="1"/>
</dbReference>
<evidence type="ECO:0000256" key="2">
    <source>
        <dbReference type="ARBA" id="ARBA00023015"/>
    </source>
</evidence>
<dbReference type="Pfam" id="PF00196">
    <property type="entry name" value="GerE"/>
    <property type="match status" value="1"/>
</dbReference>
<evidence type="ECO:0000313" key="10">
    <source>
        <dbReference type="Proteomes" id="UP001220064"/>
    </source>
</evidence>
<evidence type="ECO:0000256" key="6">
    <source>
        <dbReference type="SAM" id="MobiDB-lite"/>
    </source>
</evidence>
<accession>A0ABY7U7Q8</accession>
<evidence type="ECO:0000259" key="8">
    <source>
        <dbReference type="PROSITE" id="PS50110"/>
    </source>
</evidence>
<gene>
    <name evidence="9" type="primary">liaR1</name>
    <name evidence="9" type="ORF">CMASS_06530</name>
</gene>
<dbReference type="Gene3D" id="3.40.50.2300">
    <property type="match status" value="1"/>
</dbReference>
<dbReference type="PANTHER" id="PTHR43214:SF24">
    <property type="entry name" value="TRANSCRIPTIONAL REGULATORY PROTEIN NARL-RELATED"/>
    <property type="match status" value="1"/>
</dbReference>
<dbReference type="CDD" id="cd17535">
    <property type="entry name" value="REC_NarL-like"/>
    <property type="match status" value="1"/>
</dbReference>
<dbReference type="RefSeq" id="WP_022862213.1">
    <property type="nucleotide sequence ID" value="NZ_ATVG01000001.1"/>
</dbReference>
<name>A0ABY7U7Q8_9CORY</name>
<dbReference type="Proteomes" id="UP001220064">
    <property type="component" value="Chromosome"/>
</dbReference>
<proteinExistence type="predicted"/>
<dbReference type="PROSITE" id="PS50043">
    <property type="entry name" value="HTH_LUXR_2"/>
    <property type="match status" value="1"/>
</dbReference>
<dbReference type="SUPFAM" id="SSF46894">
    <property type="entry name" value="C-terminal effector domain of the bipartite response regulators"/>
    <property type="match status" value="1"/>
</dbReference>
<keyword evidence="1 5" id="KW-0597">Phosphoprotein</keyword>
<feature type="modified residue" description="4-aspartylphosphate" evidence="5">
    <location>
        <position position="62"/>
    </location>
</feature>
<feature type="domain" description="HTH luxR-type" evidence="7">
    <location>
        <begin position="186"/>
        <end position="251"/>
    </location>
</feature>
<dbReference type="CDD" id="cd06170">
    <property type="entry name" value="LuxR_C_like"/>
    <property type="match status" value="1"/>
</dbReference>
<sequence>MDQVDSDAAAETIRVGLVDDQAMVRAGFGMLIGSQDDMTVAWQASDGDEVPGKPPADIVLMDVQMARVDGISATRDLLARDSDVKVVMLTTFDDFDFVQGAIAAGASGFLLKDAEPDDLLSAVRTVFSGEAVLAPRVTSQLLQRMGTGEALGRAGGPTTAGQSQPTAEGANTGPRARDQEASVPVTEPLSADLTPRECEILRLIALGYSNTDIAEEEFVSMATVKTHVRHILTKTASRDRVHAVLYAYRTGVVSVDELLTHPQG</sequence>